<evidence type="ECO:0000313" key="3">
    <source>
        <dbReference type="Proteomes" id="UP000248961"/>
    </source>
</evidence>
<dbReference type="VEuPathDB" id="FungiDB:BO97DRAFT_463410"/>
<dbReference type="Gene3D" id="2.100.10.30">
    <property type="entry name" value="Jacalin-like lectin domain"/>
    <property type="match status" value="1"/>
</dbReference>
<gene>
    <name evidence="2" type="ORF">BO97DRAFT_463410</name>
</gene>
<dbReference type="SUPFAM" id="SSF56973">
    <property type="entry name" value="Aerolisin/ETX pore-forming domain"/>
    <property type="match status" value="1"/>
</dbReference>
<dbReference type="RefSeq" id="XP_025546838.1">
    <property type="nucleotide sequence ID" value="XM_025699459.1"/>
</dbReference>
<dbReference type="PROSITE" id="PS51752">
    <property type="entry name" value="JACALIN_LECTIN"/>
    <property type="match status" value="1"/>
</dbReference>
<accession>A0A395HN34</accession>
<dbReference type="Gene3D" id="2.170.15.10">
    <property type="entry name" value="Proaerolysin, chain A, domain 3"/>
    <property type="match status" value="1"/>
</dbReference>
<dbReference type="InterPro" id="IPR001229">
    <property type="entry name" value="Jacalin-like_lectin_dom"/>
</dbReference>
<sequence length="311" mass="33714">MAKGIVGNGTIGGNGGNHFWETKYDKGAMVEEIIVWKEGNILRGLKLSWTDGSDSTMIGKSSGSSQSFTFKVKEKCTEMVLRGNGIGTRCGHIEFKTDQGNSFSWGDGGSDNYYMDVGSGFLVGFQGRANLDIDSLGPLFLKPLKSVHSEVDYGDFPNGAPDPTHITLDTQDFDGNHEYEWDFHGSKTKTTTSTWSQTLASSFDLQVKVKAGVPELAEVESTIKWGLSASSTHSQAEQDSSEIGWDVHSTVSPGQTVHCEAYCFQGTSDVDYTSTVTVTFQSGETLQFKESGTFSGVTYSEAKTTVNYTPP</sequence>
<organism evidence="2 3">
    <name type="scientific">Aspergillus homomorphus (strain CBS 101889)</name>
    <dbReference type="NCBI Taxonomy" id="1450537"/>
    <lineage>
        <taxon>Eukaryota</taxon>
        <taxon>Fungi</taxon>
        <taxon>Dikarya</taxon>
        <taxon>Ascomycota</taxon>
        <taxon>Pezizomycotina</taxon>
        <taxon>Eurotiomycetes</taxon>
        <taxon>Eurotiomycetidae</taxon>
        <taxon>Eurotiales</taxon>
        <taxon>Aspergillaceae</taxon>
        <taxon>Aspergillus</taxon>
        <taxon>Aspergillus subgen. Circumdati</taxon>
    </lineage>
</organism>
<name>A0A395HN34_ASPHC</name>
<dbReference type="Proteomes" id="UP000248961">
    <property type="component" value="Unassembled WGS sequence"/>
</dbReference>
<dbReference type="PANTHER" id="PTHR34007:SF1">
    <property type="entry name" value="AEROLYSIN-LIKE PROTEIN-RELATED"/>
    <property type="match status" value="1"/>
</dbReference>
<dbReference type="InterPro" id="IPR036404">
    <property type="entry name" value="Jacalin-like_lectin_dom_sf"/>
</dbReference>
<dbReference type="EMBL" id="KZ824326">
    <property type="protein sequence ID" value="RAL07684.1"/>
    <property type="molecule type" value="Genomic_DNA"/>
</dbReference>
<evidence type="ECO:0000259" key="1">
    <source>
        <dbReference type="PROSITE" id="PS51752"/>
    </source>
</evidence>
<dbReference type="PANTHER" id="PTHR34007">
    <property type="entry name" value="AEROLYSIN-LIKE PROTEIN-RELATED"/>
    <property type="match status" value="1"/>
</dbReference>
<dbReference type="AlphaFoldDB" id="A0A395HN34"/>
<protein>
    <recommendedName>
        <fullName evidence="1">Jacalin-type lectin domain-containing protein</fullName>
    </recommendedName>
</protein>
<dbReference type="GeneID" id="37203748"/>
<reference evidence="2 3" key="1">
    <citation type="submission" date="2018-02" db="EMBL/GenBank/DDBJ databases">
        <title>The genomes of Aspergillus section Nigri reveals drivers in fungal speciation.</title>
        <authorList>
            <consortium name="DOE Joint Genome Institute"/>
            <person name="Vesth T.C."/>
            <person name="Nybo J."/>
            <person name="Theobald S."/>
            <person name="Brandl J."/>
            <person name="Frisvad J.C."/>
            <person name="Nielsen K.F."/>
            <person name="Lyhne E.K."/>
            <person name="Kogle M.E."/>
            <person name="Kuo A."/>
            <person name="Riley R."/>
            <person name="Clum A."/>
            <person name="Nolan M."/>
            <person name="Lipzen A."/>
            <person name="Salamov A."/>
            <person name="Henrissat B."/>
            <person name="Wiebenga A."/>
            <person name="De vries R.P."/>
            <person name="Grigoriev I.V."/>
            <person name="Mortensen U.H."/>
            <person name="Andersen M.R."/>
            <person name="Baker S.E."/>
        </authorList>
    </citation>
    <scope>NUCLEOTIDE SEQUENCE [LARGE SCALE GENOMIC DNA]</scope>
    <source>
        <strain evidence="2 3">CBS 101889</strain>
    </source>
</reference>
<proteinExistence type="predicted"/>
<dbReference type="CDD" id="cd20231">
    <property type="entry name" value="PFM_jacalin-like"/>
    <property type="match status" value="1"/>
</dbReference>
<dbReference type="SUPFAM" id="SSF51101">
    <property type="entry name" value="Mannose-binding lectins"/>
    <property type="match status" value="1"/>
</dbReference>
<dbReference type="OrthoDB" id="4411232at2759"/>
<evidence type="ECO:0000313" key="2">
    <source>
        <dbReference type="EMBL" id="RAL07684.1"/>
    </source>
</evidence>
<feature type="domain" description="Jacalin-type lectin" evidence="1">
    <location>
        <begin position="5"/>
        <end position="142"/>
    </location>
</feature>
<dbReference type="InterPro" id="IPR053280">
    <property type="entry name" value="Aerolysin-like_pore-former"/>
</dbReference>
<dbReference type="Pfam" id="PF01419">
    <property type="entry name" value="Jacalin"/>
    <property type="match status" value="1"/>
</dbReference>
<keyword evidence="3" id="KW-1185">Reference proteome</keyword>